<dbReference type="Pfam" id="PF00339">
    <property type="entry name" value="Arrestin_N"/>
    <property type="match status" value="1"/>
</dbReference>
<dbReference type="SUPFAM" id="SSF81296">
    <property type="entry name" value="E set domains"/>
    <property type="match status" value="1"/>
</dbReference>
<evidence type="ECO:0000259" key="2">
    <source>
        <dbReference type="Pfam" id="PF02752"/>
    </source>
</evidence>
<proteinExistence type="predicted"/>
<dbReference type="PANTHER" id="PTHR11188:SF17">
    <property type="entry name" value="FI21816P1"/>
    <property type="match status" value="1"/>
</dbReference>
<dbReference type="GO" id="GO:0005737">
    <property type="term" value="C:cytoplasm"/>
    <property type="evidence" value="ECO:0007669"/>
    <property type="project" value="TreeGrafter"/>
</dbReference>
<dbReference type="EMBL" id="MCFE01000609">
    <property type="protein sequence ID" value="ORX84517.1"/>
    <property type="molecule type" value="Genomic_DNA"/>
</dbReference>
<accession>A0A1Y1XFM3</accession>
<protein>
    <submittedName>
        <fullName evidence="3">Uncharacterized protein</fullName>
    </submittedName>
</protein>
<dbReference type="OrthoDB" id="2333384at2759"/>
<dbReference type="InterPro" id="IPR014756">
    <property type="entry name" value="Ig_E-set"/>
</dbReference>
<dbReference type="AlphaFoldDB" id="A0A1Y1XFM3"/>
<organism evidence="3 4">
    <name type="scientific">Basidiobolus meristosporus CBS 931.73</name>
    <dbReference type="NCBI Taxonomy" id="1314790"/>
    <lineage>
        <taxon>Eukaryota</taxon>
        <taxon>Fungi</taxon>
        <taxon>Fungi incertae sedis</taxon>
        <taxon>Zoopagomycota</taxon>
        <taxon>Entomophthoromycotina</taxon>
        <taxon>Basidiobolomycetes</taxon>
        <taxon>Basidiobolales</taxon>
        <taxon>Basidiobolaceae</taxon>
        <taxon>Basidiobolus</taxon>
    </lineage>
</organism>
<dbReference type="Gene3D" id="2.60.40.640">
    <property type="match status" value="1"/>
</dbReference>
<dbReference type="InterPro" id="IPR014752">
    <property type="entry name" value="Arrestin-like_C"/>
</dbReference>
<dbReference type="InterPro" id="IPR011021">
    <property type="entry name" value="Arrestin-like_N"/>
</dbReference>
<dbReference type="InterPro" id="IPR050357">
    <property type="entry name" value="Arrestin_domain-protein"/>
</dbReference>
<dbReference type="PANTHER" id="PTHR11188">
    <property type="entry name" value="ARRESTIN DOMAIN CONTAINING PROTEIN"/>
    <property type="match status" value="1"/>
</dbReference>
<comment type="caution">
    <text evidence="3">The sequence shown here is derived from an EMBL/GenBank/DDBJ whole genome shotgun (WGS) entry which is preliminary data.</text>
</comment>
<evidence type="ECO:0000259" key="1">
    <source>
        <dbReference type="Pfam" id="PF00339"/>
    </source>
</evidence>
<gene>
    <name evidence="3" type="ORF">K493DRAFT_307434</name>
</gene>
<dbReference type="Proteomes" id="UP000193498">
    <property type="component" value="Unassembled WGS sequence"/>
</dbReference>
<sequence length="318" mass="36070">MWAFNSLQIFLENDRIVLAGDSSSSSGQVIRGHVALNIRYPTKITSIELSLKGWCSGEAAAEHFLRHHVSLLEESQANEFPPGRYEYHFEFPLPGDSPESMSCSLTSIKYMFNAVAKRVGYWGDLHAEKELLVKRIDGAQEEIQSLYKVGEFHSRFGFCLFSPSSSYKPGDSVFLHVGTQSLGYGNQVHRIRIGLIESVSRRTHGRKEQMKTLLHEVSTSWLPIGHRQWYEEIVFPTSSMKSSIHPDCQNEYVSISHELNLTFTFSDINGSKREVAVRTPLKFLPQEMPDSEEGLPEYSTAIAQPPSYFSSSYLPLYF</sequence>
<dbReference type="InParanoid" id="A0A1Y1XFM3"/>
<dbReference type="GO" id="GO:0015031">
    <property type="term" value="P:protein transport"/>
    <property type="evidence" value="ECO:0007669"/>
    <property type="project" value="TreeGrafter"/>
</dbReference>
<reference evidence="3 4" key="1">
    <citation type="submission" date="2016-07" db="EMBL/GenBank/DDBJ databases">
        <title>Pervasive Adenine N6-methylation of Active Genes in Fungi.</title>
        <authorList>
            <consortium name="DOE Joint Genome Institute"/>
            <person name="Mondo S.J."/>
            <person name="Dannebaum R.O."/>
            <person name="Kuo R.C."/>
            <person name="Labutti K."/>
            <person name="Haridas S."/>
            <person name="Kuo A."/>
            <person name="Salamov A."/>
            <person name="Ahrendt S.R."/>
            <person name="Lipzen A."/>
            <person name="Sullivan W."/>
            <person name="Andreopoulos W.B."/>
            <person name="Clum A."/>
            <person name="Lindquist E."/>
            <person name="Daum C."/>
            <person name="Ramamoorthy G.K."/>
            <person name="Gryganskyi A."/>
            <person name="Culley D."/>
            <person name="Magnuson J.K."/>
            <person name="James T.Y."/>
            <person name="O'Malley M.A."/>
            <person name="Stajich J.E."/>
            <person name="Spatafora J.W."/>
            <person name="Visel A."/>
            <person name="Grigoriev I.V."/>
        </authorList>
    </citation>
    <scope>NUCLEOTIDE SEQUENCE [LARGE SCALE GENOMIC DNA]</scope>
    <source>
        <strain evidence="3 4">CBS 931.73</strain>
    </source>
</reference>
<dbReference type="STRING" id="1314790.A0A1Y1XFM3"/>
<feature type="domain" description="Arrestin-like N-terminal" evidence="1">
    <location>
        <begin position="62"/>
        <end position="119"/>
    </location>
</feature>
<name>A0A1Y1XFM3_9FUNG</name>
<keyword evidence="4" id="KW-1185">Reference proteome</keyword>
<dbReference type="Pfam" id="PF02752">
    <property type="entry name" value="Arrestin_C"/>
    <property type="match status" value="1"/>
</dbReference>
<dbReference type="InterPro" id="IPR011022">
    <property type="entry name" value="Arrestin_C-like"/>
</dbReference>
<evidence type="ECO:0000313" key="3">
    <source>
        <dbReference type="EMBL" id="ORX84517.1"/>
    </source>
</evidence>
<feature type="domain" description="Arrestin C-terminal-like" evidence="2">
    <location>
        <begin position="163"/>
        <end position="281"/>
    </location>
</feature>
<evidence type="ECO:0000313" key="4">
    <source>
        <dbReference type="Proteomes" id="UP000193498"/>
    </source>
</evidence>